<feature type="transmembrane region" description="Helical" evidence="7">
    <location>
        <begin position="489"/>
        <end position="509"/>
    </location>
</feature>
<keyword evidence="9" id="KW-1185">Reference proteome</keyword>
<accession>A0A7N0V839</accession>
<evidence type="ECO:0000313" key="8">
    <source>
        <dbReference type="EnsemblPlants" id="Kaladp0102s0050.1.v1.1"/>
    </source>
</evidence>
<evidence type="ECO:0000256" key="4">
    <source>
        <dbReference type="ARBA" id="ARBA00022692"/>
    </source>
</evidence>
<dbReference type="InterPro" id="IPR004324">
    <property type="entry name" value="FBT"/>
</dbReference>
<evidence type="ECO:0008006" key="10">
    <source>
        <dbReference type="Google" id="ProtNLM"/>
    </source>
</evidence>
<dbReference type="GO" id="GO:0016020">
    <property type="term" value="C:membrane"/>
    <property type="evidence" value="ECO:0007669"/>
    <property type="project" value="UniProtKB-SubCell"/>
</dbReference>
<dbReference type="NCBIfam" id="TIGR00788">
    <property type="entry name" value="fbt"/>
    <property type="match status" value="1"/>
</dbReference>
<dbReference type="EnsemblPlants" id="Kaladp0102s0050.1.v1.1">
    <property type="protein sequence ID" value="Kaladp0102s0050.1.v1.1"/>
    <property type="gene ID" value="Kaladp0102s0050.v1.1"/>
</dbReference>
<evidence type="ECO:0000256" key="5">
    <source>
        <dbReference type="ARBA" id="ARBA00022989"/>
    </source>
</evidence>
<feature type="transmembrane region" description="Helical" evidence="7">
    <location>
        <begin position="319"/>
        <end position="337"/>
    </location>
</feature>
<dbReference type="Proteomes" id="UP000594263">
    <property type="component" value="Unplaced"/>
</dbReference>
<dbReference type="Gene3D" id="1.20.1250.20">
    <property type="entry name" value="MFS general substrate transporter like domains"/>
    <property type="match status" value="1"/>
</dbReference>
<evidence type="ECO:0000256" key="1">
    <source>
        <dbReference type="ARBA" id="ARBA00004141"/>
    </source>
</evidence>
<keyword evidence="4 7" id="KW-0812">Transmembrane</keyword>
<feature type="transmembrane region" description="Helical" evidence="7">
    <location>
        <begin position="452"/>
        <end position="477"/>
    </location>
</feature>
<feature type="transmembrane region" description="Helical" evidence="7">
    <location>
        <begin position="413"/>
        <end position="440"/>
    </location>
</feature>
<dbReference type="PANTHER" id="PTHR31585">
    <property type="entry name" value="FOLATE-BIOPTERIN TRANSPORTER 1, CHLOROPLASTIC"/>
    <property type="match status" value="1"/>
</dbReference>
<dbReference type="Gramene" id="Kaladp0102s0050.1.v1.1">
    <property type="protein sequence ID" value="Kaladp0102s0050.1.v1.1"/>
    <property type="gene ID" value="Kaladp0102s0050.v1.1"/>
</dbReference>
<keyword evidence="3" id="KW-0813">Transport</keyword>
<comment type="similarity">
    <text evidence="2">Belongs to the major facilitator superfamily. Folate-biopterin transporter (TC 2.A.71) family.</text>
</comment>
<evidence type="ECO:0000256" key="7">
    <source>
        <dbReference type="SAM" id="Phobius"/>
    </source>
</evidence>
<dbReference type="PANTHER" id="PTHR31585:SF12">
    <property type="entry name" value="FOLATE-BIOPTERIN TRANSPORTER 9, CHLOROPLASTIC-RELATED"/>
    <property type="match status" value="1"/>
</dbReference>
<reference evidence="8" key="1">
    <citation type="submission" date="2021-01" db="UniProtKB">
        <authorList>
            <consortium name="EnsemblPlants"/>
        </authorList>
    </citation>
    <scope>IDENTIFICATION</scope>
</reference>
<evidence type="ECO:0000256" key="2">
    <source>
        <dbReference type="ARBA" id="ARBA00007015"/>
    </source>
</evidence>
<sequence length="551" mass="60030">MISSAVYGGGALAFTAPMSQRPQRSSIVCRTKFTPVVCFHHQNPSGVGDPPDHKTHRLNPVVLNPGNFKFRKSVKEDEEEAEKEDGNQVGFKQMLSFCGLGYWVSGFRCFPWLALNIHMAQNLNMHPSTLQLVQNSGNLPMVAKPLFGMLSDALYIGSAHRIPYVCIGVLLQILAWGPLALVPDAGRTITPLMALVLLSNLGASITEVAKDALVAEYGQKHKITGLQSYAFMASAAGGILGNLVGGFCLLKTEPRTMFLLFSALLSIELIASVTTKETSLGLRKPTDRTQVTSSVLESIRTQFSDFTVAIKDERISRPLIWIAGSIAMIPILSGSIFCYQTQCLHINPSFLGMSKVIGQLLLLSLTVLYDRFLKKLSMRKLVSSLQFAYALALLLDLVLVKQINVKIGIPNEIYVLCVSGLAETIAQFKILPFIVMLASLCPPGCEGSLTSFMASALMLSSIFSGFFGVGLSSVIGITSGDYSSLPTGIVIQALAALVPLLWIGQVPTLQPVAERGRKRGLSKRTRKNRRMRFGLGSTFGYRRERESEFQG</sequence>
<proteinExistence type="inferred from homology"/>
<dbReference type="OMA" id="QYSCSLP"/>
<dbReference type="InterPro" id="IPR039309">
    <property type="entry name" value="BT1"/>
</dbReference>
<feature type="transmembrane region" description="Helical" evidence="7">
    <location>
        <begin position="229"/>
        <end position="250"/>
    </location>
</feature>
<dbReference type="SUPFAM" id="SSF103473">
    <property type="entry name" value="MFS general substrate transporter"/>
    <property type="match status" value="1"/>
</dbReference>
<evidence type="ECO:0000313" key="9">
    <source>
        <dbReference type="Proteomes" id="UP000594263"/>
    </source>
</evidence>
<feature type="transmembrane region" description="Helical" evidence="7">
    <location>
        <begin position="256"/>
        <end position="274"/>
    </location>
</feature>
<evidence type="ECO:0000256" key="6">
    <source>
        <dbReference type="ARBA" id="ARBA00023136"/>
    </source>
</evidence>
<keyword evidence="6 7" id="KW-0472">Membrane</keyword>
<protein>
    <recommendedName>
        <fullName evidence="10">FBT8</fullName>
    </recommendedName>
</protein>
<feature type="transmembrane region" description="Helical" evidence="7">
    <location>
        <begin position="349"/>
        <end position="369"/>
    </location>
</feature>
<comment type="subcellular location">
    <subcellularLocation>
        <location evidence="1">Membrane</location>
        <topology evidence="1">Multi-pass membrane protein</topology>
    </subcellularLocation>
</comment>
<feature type="transmembrane region" description="Helical" evidence="7">
    <location>
        <begin position="381"/>
        <end position="401"/>
    </location>
</feature>
<name>A0A7N0V839_KALFE</name>
<dbReference type="InterPro" id="IPR036259">
    <property type="entry name" value="MFS_trans_sf"/>
</dbReference>
<evidence type="ECO:0000256" key="3">
    <source>
        <dbReference type="ARBA" id="ARBA00022448"/>
    </source>
</evidence>
<dbReference type="AlphaFoldDB" id="A0A7N0V839"/>
<organism evidence="8 9">
    <name type="scientific">Kalanchoe fedtschenkoi</name>
    <name type="common">Lavender scallops</name>
    <name type="synonym">South American air plant</name>
    <dbReference type="NCBI Taxonomy" id="63787"/>
    <lineage>
        <taxon>Eukaryota</taxon>
        <taxon>Viridiplantae</taxon>
        <taxon>Streptophyta</taxon>
        <taxon>Embryophyta</taxon>
        <taxon>Tracheophyta</taxon>
        <taxon>Spermatophyta</taxon>
        <taxon>Magnoliopsida</taxon>
        <taxon>eudicotyledons</taxon>
        <taxon>Gunneridae</taxon>
        <taxon>Pentapetalae</taxon>
        <taxon>Saxifragales</taxon>
        <taxon>Crassulaceae</taxon>
        <taxon>Kalanchoe</taxon>
    </lineage>
</organism>
<dbReference type="Pfam" id="PF03092">
    <property type="entry name" value="BT1"/>
    <property type="match status" value="1"/>
</dbReference>
<keyword evidence="5 7" id="KW-1133">Transmembrane helix</keyword>